<feature type="binding site" evidence="13">
    <location>
        <position position="208"/>
    </location>
    <ligand>
        <name>Zn(2+)</name>
        <dbReference type="ChEBI" id="CHEBI:29105"/>
        <label>1</label>
    </ligand>
</feature>
<gene>
    <name evidence="13" type="primary">dnaJ</name>
    <name evidence="17" type="ordered locus">SAR116_1614</name>
</gene>
<dbReference type="GO" id="GO:0008270">
    <property type="term" value="F:zinc ion binding"/>
    <property type="evidence" value="ECO:0007669"/>
    <property type="project" value="UniProtKB-UniRule"/>
</dbReference>
<evidence type="ECO:0000259" key="16">
    <source>
        <dbReference type="PROSITE" id="PS51188"/>
    </source>
</evidence>
<dbReference type="NCBIfam" id="TIGR02349">
    <property type="entry name" value="DnaJ_bact"/>
    <property type="match status" value="1"/>
</dbReference>
<accession>D5BUB0</accession>
<evidence type="ECO:0000256" key="9">
    <source>
        <dbReference type="ARBA" id="ARBA00023016"/>
    </source>
</evidence>
<keyword evidence="10 13" id="KW-0143">Chaperone</keyword>
<dbReference type="SMART" id="SM00271">
    <property type="entry name" value="DnaJ"/>
    <property type="match status" value="1"/>
</dbReference>
<feature type="binding site" evidence="13">
    <location>
        <position position="155"/>
    </location>
    <ligand>
        <name>Zn(2+)</name>
        <dbReference type="ChEBI" id="CHEBI:29105"/>
        <label>1</label>
    </ligand>
</feature>
<dbReference type="InterPro" id="IPR001305">
    <property type="entry name" value="HSP_DnaJ_Cys-rich_dom"/>
</dbReference>
<dbReference type="eggNOG" id="COG0484">
    <property type="taxonomic scope" value="Bacteria"/>
</dbReference>
<feature type="repeat" description="CXXCXGXG motif" evidence="13">
    <location>
        <begin position="152"/>
        <end position="159"/>
    </location>
</feature>
<evidence type="ECO:0000256" key="10">
    <source>
        <dbReference type="ARBA" id="ARBA00023186"/>
    </source>
</evidence>
<evidence type="ECO:0000259" key="15">
    <source>
        <dbReference type="PROSITE" id="PS50076"/>
    </source>
</evidence>
<keyword evidence="7 13" id="KW-0863">Zinc-finger</keyword>
<dbReference type="InterPro" id="IPR008971">
    <property type="entry name" value="HSP40/DnaJ_pept-bd"/>
</dbReference>
<dbReference type="CDD" id="cd10719">
    <property type="entry name" value="DnaJ_zf"/>
    <property type="match status" value="1"/>
</dbReference>
<evidence type="ECO:0000256" key="7">
    <source>
        <dbReference type="ARBA" id="ARBA00022771"/>
    </source>
</evidence>
<keyword evidence="17" id="KW-0456">Lyase</keyword>
<feature type="zinc finger region" description="CR-type" evidence="14">
    <location>
        <begin position="139"/>
        <end position="217"/>
    </location>
</feature>
<dbReference type="KEGG" id="apb:SAR116_1614"/>
<dbReference type="Gene3D" id="2.60.260.20">
    <property type="entry name" value="Urease metallochaperone UreE, N-terminal domain"/>
    <property type="match status" value="2"/>
</dbReference>
<keyword evidence="18" id="KW-1185">Reference proteome</keyword>
<name>D5BUB0_PUNMI</name>
<dbReference type="InterPro" id="IPR001623">
    <property type="entry name" value="DnaJ_domain"/>
</dbReference>
<feature type="binding site" evidence="13">
    <location>
        <position position="169"/>
    </location>
    <ligand>
        <name>Zn(2+)</name>
        <dbReference type="ChEBI" id="CHEBI:29105"/>
        <label>2</label>
    </ligand>
</feature>
<reference evidence="17 18" key="1">
    <citation type="journal article" date="2010" name="J. Bacteriol.">
        <title>Complete genome sequence of "Candidatus Puniceispirillum marinum" IMCC1322, a representative of the SAR116 clade in the Alphaproteobacteria.</title>
        <authorList>
            <person name="Oh H.M."/>
            <person name="Kwon K.K."/>
            <person name="Kang I."/>
            <person name="Kang S.G."/>
            <person name="Lee J.H."/>
            <person name="Kim S.J."/>
            <person name="Cho J.C."/>
        </authorList>
    </citation>
    <scope>NUCLEOTIDE SEQUENCE [LARGE SCALE GENOMIC DNA]</scope>
    <source>
        <strain evidence="17 18">IMCC1322</strain>
    </source>
</reference>
<feature type="repeat" description="CXXCXGXG motif" evidence="13">
    <location>
        <begin position="205"/>
        <end position="212"/>
    </location>
</feature>
<dbReference type="RefSeq" id="WP_013046484.1">
    <property type="nucleotide sequence ID" value="NC_014010.1"/>
</dbReference>
<keyword evidence="9 13" id="KW-0346">Stress response</keyword>
<evidence type="ECO:0000256" key="11">
    <source>
        <dbReference type="ARBA" id="ARBA00061004"/>
    </source>
</evidence>
<feature type="binding site" evidence="13">
    <location>
        <position position="191"/>
    </location>
    <ligand>
        <name>Zn(2+)</name>
        <dbReference type="ChEBI" id="CHEBI:29105"/>
        <label>2</label>
    </ligand>
</feature>
<dbReference type="PROSITE" id="PS51188">
    <property type="entry name" value="ZF_CR"/>
    <property type="match status" value="1"/>
</dbReference>
<dbReference type="InterPro" id="IPR036410">
    <property type="entry name" value="HSP_DnaJ_Cys-rich_dom_sf"/>
</dbReference>
<feature type="binding site" evidence="13">
    <location>
        <position position="172"/>
    </location>
    <ligand>
        <name>Zn(2+)</name>
        <dbReference type="ChEBI" id="CHEBI:29105"/>
        <label>2</label>
    </ligand>
</feature>
<evidence type="ECO:0000256" key="5">
    <source>
        <dbReference type="ARBA" id="ARBA00022723"/>
    </source>
</evidence>
<evidence type="ECO:0000256" key="13">
    <source>
        <dbReference type="HAMAP-Rule" id="MF_01152"/>
    </source>
</evidence>
<feature type="domain" description="J" evidence="15">
    <location>
        <begin position="5"/>
        <end position="70"/>
    </location>
</feature>
<evidence type="ECO:0000256" key="12">
    <source>
        <dbReference type="ARBA" id="ARBA00067609"/>
    </source>
</evidence>
<comment type="cofactor">
    <cofactor evidence="13">
        <name>Zn(2+)</name>
        <dbReference type="ChEBI" id="CHEBI:29105"/>
    </cofactor>
    <text evidence="13">Binds 2 Zn(2+) ions per monomer.</text>
</comment>
<organism evidence="17 18">
    <name type="scientific">Puniceispirillum marinum (strain IMCC1322)</name>
    <dbReference type="NCBI Taxonomy" id="488538"/>
    <lineage>
        <taxon>Bacteria</taxon>
        <taxon>Pseudomonadati</taxon>
        <taxon>Pseudomonadota</taxon>
        <taxon>Alphaproteobacteria</taxon>
        <taxon>Candidatus Puniceispirillales</taxon>
        <taxon>Candidatus Puniceispirillaceae</taxon>
        <taxon>Candidatus Puniceispirillum</taxon>
    </lineage>
</organism>
<dbReference type="EMBL" id="CP001751">
    <property type="protein sequence ID" value="ADE39857.1"/>
    <property type="molecule type" value="Genomic_DNA"/>
</dbReference>
<dbReference type="Proteomes" id="UP000007460">
    <property type="component" value="Chromosome"/>
</dbReference>
<dbReference type="CDD" id="cd06257">
    <property type="entry name" value="DnaJ"/>
    <property type="match status" value="1"/>
</dbReference>
<comment type="similarity">
    <text evidence="11 13">Belongs to the DnaJ family.</text>
</comment>
<dbReference type="GO" id="GO:0051082">
    <property type="term" value="F:unfolded protein binding"/>
    <property type="evidence" value="ECO:0007669"/>
    <property type="project" value="UniProtKB-UniRule"/>
</dbReference>
<dbReference type="GO" id="GO:0042026">
    <property type="term" value="P:protein refolding"/>
    <property type="evidence" value="ECO:0007669"/>
    <property type="project" value="TreeGrafter"/>
</dbReference>
<dbReference type="NCBIfam" id="NF008035">
    <property type="entry name" value="PRK10767.1"/>
    <property type="match status" value="1"/>
</dbReference>
<evidence type="ECO:0000313" key="17">
    <source>
        <dbReference type="EMBL" id="ADE39857.1"/>
    </source>
</evidence>
<dbReference type="FunFam" id="2.60.260.20:FF:000004">
    <property type="entry name" value="Molecular chaperone DnaJ"/>
    <property type="match status" value="1"/>
</dbReference>
<dbReference type="InterPro" id="IPR012724">
    <property type="entry name" value="DnaJ"/>
</dbReference>
<keyword evidence="5 13" id="KW-0479">Metal-binding</keyword>
<dbReference type="GO" id="GO:0005524">
    <property type="term" value="F:ATP binding"/>
    <property type="evidence" value="ECO:0007669"/>
    <property type="project" value="InterPro"/>
</dbReference>
<evidence type="ECO:0000256" key="2">
    <source>
        <dbReference type="ARBA" id="ARBA00011738"/>
    </source>
</evidence>
<comment type="domain">
    <text evidence="13">The J domain is necessary and sufficient to stimulate DnaK ATPase activity. Zinc center 1 plays an important role in the autonomous, DnaK-independent chaperone activity of DnaJ. Zinc center 2 is essential for interaction with DnaK and for DnaJ activity.</text>
</comment>
<dbReference type="GO" id="GO:0016829">
    <property type="term" value="F:lyase activity"/>
    <property type="evidence" value="ECO:0007669"/>
    <property type="project" value="UniProtKB-KW"/>
</dbReference>
<dbReference type="CDD" id="cd10747">
    <property type="entry name" value="DnaJ_C"/>
    <property type="match status" value="1"/>
</dbReference>
<dbReference type="Gene3D" id="2.10.230.10">
    <property type="entry name" value="Heat shock protein DnaJ, cysteine-rich domain"/>
    <property type="match status" value="1"/>
</dbReference>
<dbReference type="GO" id="GO:0006260">
    <property type="term" value="P:DNA replication"/>
    <property type="evidence" value="ECO:0007669"/>
    <property type="project" value="UniProtKB-KW"/>
</dbReference>
<dbReference type="PRINTS" id="PR00625">
    <property type="entry name" value="JDOMAIN"/>
</dbReference>
<keyword evidence="4 13" id="KW-0235">DNA replication</keyword>
<keyword evidence="6 13" id="KW-0677">Repeat</keyword>
<dbReference type="SUPFAM" id="SSF46565">
    <property type="entry name" value="Chaperone J-domain"/>
    <property type="match status" value="1"/>
</dbReference>
<feature type="domain" description="CR-type" evidence="16">
    <location>
        <begin position="139"/>
        <end position="217"/>
    </location>
</feature>
<dbReference type="OrthoDB" id="9779889at2"/>
<dbReference type="InterPro" id="IPR036869">
    <property type="entry name" value="J_dom_sf"/>
</dbReference>
<keyword evidence="8 13" id="KW-0862">Zinc</keyword>
<dbReference type="HOGENOM" id="CLU_017633_0_7_5"/>
<proteinExistence type="inferred from homology"/>
<evidence type="ECO:0000256" key="6">
    <source>
        <dbReference type="ARBA" id="ARBA00022737"/>
    </source>
</evidence>
<dbReference type="PANTHER" id="PTHR43096:SF48">
    <property type="entry name" value="CHAPERONE PROTEIN DNAJ"/>
    <property type="match status" value="1"/>
</dbReference>
<dbReference type="GO" id="GO:0005737">
    <property type="term" value="C:cytoplasm"/>
    <property type="evidence" value="ECO:0007669"/>
    <property type="project" value="UniProtKB-SubCell"/>
</dbReference>
<keyword evidence="3 13" id="KW-0963">Cytoplasm</keyword>
<sequence>MSKRDFYETLGVSKDADEKALKAAYRKLAMENHPDRNPDNEAAADRFREASEAYDVLKDPQKRAAYDRMGHAAFDNAAGGGFGGGGGGFGGGGFGGGGGFSDIFDQMFSEFSGGGRQPDTSGNDLRYDMNISLEDAFSGVQRDISINVPVSCDSCSGSGAAEGSKPSTCGTCGGSGRVRAQQGFFAVERTCNACQGMGQVISNPCGTCRGDGRVQQQKTLAVSVPAGVDNGTRIRLTGKGEAGSRGGAAGDLYIFININPHPIFTRDGTNVMAKIPVPMTVAALGGTIDVPTLAGKMARLTIDAGTQSGRRFRMRGKGMPALRRGNTGDQIVEVQIETPTNLTKKQKELLTAFSKAGETSPESTSFMERVKRIWAED</sequence>
<dbReference type="Pfam" id="PF00226">
    <property type="entry name" value="DnaJ"/>
    <property type="match status" value="1"/>
</dbReference>
<dbReference type="InterPro" id="IPR002939">
    <property type="entry name" value="DnaJ_C"/>
</dbReference>
<dbReference type="PANTHER" id="PTHR43096">
    <property type="entry name" value="DNAJ HOMOLOG 1, MITOCHONDRIAL-RELATED"/>
    <property type="match status" value="1"/>
</dbReference>
<dbReference type="HAMAP" id="MF_01152">
    <property type="entry name" value="DnaJ"/>
    <property type="match status" value="1"/>
</dbReference>
<dbReference type="GO" id="GO:0031072">
    <property type="term" value="F:heat shock protein binding"/>
    <property type="evidence" value="ECO:0007669"/>
    <property type="project" value="InterPro"/>
</dbReference>
<dbReference type="GO" id="GO:0009408">
    <property type="term" value="P:response to heat"/>
    <property type="evidence" value="ECO:0007669"/>
    <property type="project" value="InterPro"/>
</dbReference>
<dbReference type="Pfam" id="PF01556">
    <property type="entry name" value="DnaJ_C"/>
    <property type="match status" value="1"/>
</dbReference>
<feature type="repeat" description="CXXCXGXG motif" evidence="13">
    <location>
        <begin position="191"/>
        <end position="198"/>
    </location>
</feature>
<evidence type="ECO:0000256" key="3">
    <source>
        <dbReference type="ARBA" id="ARBA00022490"/>
    </source>
</evidence>
<protein>
    <recommendedName>
        <fullName evidence="12 13">Chaperone protein DnaJ</fullName>
    </recommendedName>
</protein>
<dbReference type="FunFam" id="2.10.230.10:FF:000002">
    <property type="entry name" value="Molecular chaperone DnaJ"/>
    <property type="match status" value="1"/>
</dbReference>
<dbReference type="STRING" id="488538.SAR116_1614"/>
<evidence type="ECO:0000256" key="4">
    <source>
        <dbReference type="ARBA" id="ARBA00022705"/>
    </source>
</evidence>
<feature type="binding site" evidence="13">
    <location>
        <position position="205"/>
    </location>
    <ligand>
        <name>Zn(2+)</name>
        <dbReference type="ChEBI" id="CHEBI:29105"/>
        <label>1</label>
    </ligand>
</feature>
<evidence type="ECO:0000256" key="14">
    <source>
        <dbReference type="PROSITE-ProRule" id="PRU00546"/>
    </source>
</evidence>
<dbReference type="SUPFAM" id="SSF57938">
    <property type="entry name" value="DnaJ/Hsp40 cysteine-rich domain"/>
    <property type="match status" value="1"/>
</dbReference>
<dbReference type="SUPFAM" id="SSF49493">
    <property type="entry name" value="HSP40/DnaJ peptide-binding domain"/>
    <property type="match status" value="2"/>
</dbReference>
<comment type="function">
    <text evidence="13">Participates actively in the response to hyperosmotic and heat shock by preventing the aggregation of stress-denatured proteins and by disaggregating proteins, also in an autonomous, DnaK-independent fashion. Unfolded proteins bind initially to DnaJ; upon interaction with the DnaJ-bound protein, DnaK hydrolyzes its bound ATP, resulting in the formation of a stable complex. GrpE releases ADP from DnaK; ATP binding to DnaK triggers the release of the substrate protein, thus completing the reaction cycle. Several rounds of ATP-dependent interactions between DnaJ, DnaK and GrpE are required for fully efficient folding. Also involved, together with DnaK and GrpE, in the DNA replication of plasmids through activation of initiation proteins.</text>
</comment>
<dbReference type="Gene3D" id="1.10.287.110">
    <property type="entry name" value="DnaJ domain"/>
    <property type="match status" value="1"/>
</dbReference>
<comment type="subunit">
    <text evidence="2 13">Homodimer.</text>
</comment>
<evidence type="ECO:0000313" key="18">
    <source>
        <dbReference type="Proteomes" id="UP000007460"/>
    </source>
</evidence>
<dbReference type="InterPro" id="IPR018253">
    <property type="entry name" value="DnaJ_domain_CS"/>
</dbReference>
<dbReference type="Pfam" id="PF00684">
    <property type="entry name" value="DnaJ_CXXCXGXG"/>
    <property type="match status" value="1"/>
</dbReference>
<evidence type="ECO:0000256" key="8">
    <source>
        <dbReference type="ARBA" id="ARBA00022833"/>
    </source>
</evidence>
<feature type="binding site" evidence="13">
    <location>
        <position position="152"/>
    </location>
    <ligand>
        <name>Zn(2+)</name>
        <dbReference type="ChEBI" id="CHEBI:29105"/>
        <label>1</label>
    </ligand>
</feature>
<dbReference type="PROSITE" id="PS00636">
    <property type="entry name" value="DNAJ_1"/>
    <property type="match status" value="1"/>
</dbReference>
<feature type="binding site" evidence="13">
    <location>
        <position position="194"/>
    </location>
    <ligand>
        <name>Zn(2+)</name>
        <dbReference type="ChEBI" id="CHEBI:29105"/>
        <label>2</label>
    </ligand>
</feature>
<feature type="repeat" description="CXXCXGXG motif" evidence="13">
    <location>
        <begin position="169"/>
        <end position="176"/>
    </location>
</feature>
<dbReference type="AlphaFoldDB" id="D5BUB0"/>
<dbReference type="PROSITE" id="PS50076">
    <property type="entry name" value="DNAJ_2"/>
    <property type="match status" value="1"/>
</dbReference>
<comment type="subcellular location">
    <subcellularLocation>
        <location evidence="1 13">Cytoplasm</location>
    </subcellularLocation>
</comment>
<evidence type="ECO:0000256" key="1">
    <source>
        <dbReference type="ARBA" id="ARBA00004496"/>
    </source>
</evidence>